<evidence type="ECO:0000259" key="5">
    <source>
        <dbReference type="PROSITE" id="PS50102"/>
    </source>
</evidence>
<gene>
    <name evidence="6" type="ORF">PLOB_00041214</name>
</gene>
<accession>A0ABN8PFC3</accession>
<keyword evidence="2 4" id="KW-0694">RNA-binding</keyword>
<dbReference type="Proteomes" id="UP001159405">
    <property type="component" value="Unassembled WGS sequence"/>
</dbReference>
<dbReference type="Gene3D" id="3.30.70.330">
    <property type="match status" value="1"/>
</dbReference>
<protein>
    <recommendedName>
        <fullName evidence="5">RRM domain-containing protein</fullName>
    </recommendedName>
</protein>
<name>A0ABN8PFC3_9CNID</name>
<dbReference type="InterPro" id="IPR035979">
    <property type="entry name" value="RBD_domain_sf"/>
</dbReference>
<dbReference type="Pfam" id="PF00076">
    <property type="entry name" value="RRM_1"/>
    <property type="match status" value="1"/>
</dbReference>
<dbReference type="InterPro" id="IPR012677">
    <property type="entry name" value="Nucleotide-bd_a/b_plait_sf"/>
</dbReference>
<comment type="subcellular location">
    <subcellularLocation>
        <location evidence="1">Nucleus</location>
        <location evidence="1">Nucleolus</location>
    </subcellularLocation>
</comment>
<sequence length="210" mass="24699">MADDSSEEEASQSTLTLALDSNKQKEFEDKVKKLKAQAEDLTPGVIYLGHIPHGFYENQIRDFFSQFGTVNKVRLSRCKKTARSKGYAFVEFACDEVAKIVAETMHNYMMFGKLLKCKVIPNEKVHPRLWKGSDRKFRYINWKNAEKKKQNKEKTDKEHGKQVKNILKKENKKRKKMKELGIEYEFPGYASEMKAKRPKHTRFDRQEKKE</sequence>
<evidence type="ECO:0000256" key="3">
    <source>
        <dbReference type="ARBA" id="ARBA00023242"/>
    </source>
</evidence>
<dbReference type="PANTHER" id="PTHR46754">
    <property type="entry name" value="MKI67 FHA DOMAIN-INTERACTING NUCLEOLAR PHOSPHOPROTEIN"/>
    <property type="match status" value="1"/>
</dbReference>
<proteinExistence type="predicted"/>
<evidence type="ECO:0000256" key="1">
    <source>
        <dbReference type="ARBA" id="ARBA00004604"/>
    </source>
</evidence>
<keyword evidence="3" id="KW-0539">Nucleus</keyword>
<dbReference type="EMBL" id="CALNXK010000064">
    <property type="protein sequence ID" value="CAH3140374.1"/>
    <property type="molecule type" value="Genomic_DNA"/>
</dbReference>
<keyword evidence="7" id="KW-1185">Reference proteome</keyword>
<comment type="caution">
    <text evidence="6">The sequence shown here is derived from an EMBL/GenBank/DDBJ whole genome shotgun (WGS) entry which is preliminary data.</text>
</comment>
<dbReference type="PROSITE" id="PS50102">
    <property type="entry name" value="RRM"/>
    <property type="match status" value="1"/>
</dbReference>
<dbReference type="SUPFAM" id="SSF54928">
    <property type="entry name" value="RNA-binding domain, RBD"/>
    <property type="match status" value="1"/>
</dbReference>
<reference evidence="6 7" key="1">
    <citation type="submission" date="2022-05" db="EMBL/GenBank/DDBJ databases">
        <authorList>
            <consortium name="Genoscope - CEA"/>
            <person name="William W."/>
        </authorList>
    </citation>
    <scope>NUCLEOTIDE SEQUENCE [LARGE SCALE GENOMIC DNA]</scope>
</reference>
<evidence type="ECO:0000256" key="4">
    <source>
        <dbReference type="PROSITE-ProRule" id="PRU00176"/>
    </source>
</evidence>
<dbReference type="CDD" id="cd12307">
    <property type="entry name" value="RRM_NIFK_like"/>
    <property type="match status" value="1"/>
</dbReference>
<evidence type="ECO:0000313" key="6">
    <source>
        <dbReference type="EMBL" id="CAH3140374.1"/>
    </source>
</evidence>
<dbReference type="InterPro" id="IPR000504">
    <property type="entry name" value="RRM_dom"/>
</dbReference>
<dbReference type="SMART" id="SM00360">
    <property type="entry name" value="RRM"/>
    <property type="match status" value="1"/>
</dbReference>
<feature type="domain" description="RRM" evidence="5">
    <location>
        <begin position="44"/>
        <end position="122"/>
    </location>
</feature>
<evidence type="ECO:0000313" key="7">
    <source>
        <dbReference type="Proteomes" id="UP001159405"/>
    </source>
</evidence>
<evidence type="ECO:0000256" key="2">
    <source>
        <dbReference type="ARBA" id="ARBA00022884"/>
    </source>
</evidence>
<organism evidence="6 7">
    <name type="scientific">Porites lobata</name>
    <dbReference type="NCBI Taxonomy" id="104759"/>
    <lineage>
        <taxon>Eukaryota</taxon>
        <taxon>Metazoa</taxon>
        <taxon>Cnidaria</taxon>
        <taxon>Anthozoa</taxon>
        <taxon>Hexacorallia</taxon>
        <taxon>Scleractinia</taxon>
        <taxon>Fungiina</taxon>
        <taxon>Poritidae</taxon>
        <taxon>Porites</taxon>
    </lineage>
</organism>